<dbReference type="PANTHER" id="PTHR11929">
    <property type="entry name" value="ALPHA- 1,3 -FUCOSYLTRANSFERASE"/>
    <property type="match status" value="1"/>
</dbReference>
<evidence type="ECO:0000313" key="14">
    <source>
        <dbReference type="EMBL" id="CAF1474373.1"/>
    </source>
</evidence>
<name>A0A815R9D4_9BILA</name>
<keyword evidence="7" id="KW-1133">Transmembrane helix</keyword>
<dbReference type="Proteomes" id="UP000681722">
    <property type="component" value="Unassembled WGS sequence"/>
</dbReference>
<evidence type="ECO:0000259" key="12">
    <source>
        <dbReference type="Pfam" id="PF00852"/>
    </source>
</evidence>
<keyword evidence="9" id="KW-0325">Glycoprotein</keyword>
<gene>
    <name evidence="14" type="ORF">GPM918_LOCUS35582</name>
    <name evidence="13" type="ORF">OVA965_LOCUS19185</name>
    <name evidence="16" type="ORF">SRO942_LOCUS36303</name>
    <name evidence="15" type="ORF">TMI583_LOCUS19199</name>
</gene>
<dbReference type="EMBL" id="CAJOBA010009821">
    <property type="protein sequence ID" value="CAF3860178.1"/>
    <property type="molecule type" value="Genomic_DNA"/>
</dbReference>
<dbReference type="EC" id="2.4.1.-" evidence="11"/>
<keyword evidence="17" id="KW-1185">Reference proteome</keyword>
<comment type="caution">
    <text evidence="14">The sequence shown here is derived from an EMBL/GenBank/DDBJ whole genome shotgun (WGS) entry which is preliminary data.</text>
</comment>
<dbReference type="UniPathway" id="UPA00378"/>
<evidence type="ECO:0000256" key="5">
    <source>
        <dbReference type="ARBA" id="ARBA00022692"/>
    </source>
</evidence>
<evidence type="ECO:0000256" key="2">
    <source>
        <dbReference type="ARBA" id="ARBA00008919"/>
    </source>
</evidence>
<comment type="subcellular location">
    <subcellularLocation>
        <location evidence="10">Endomembrane system</location>
        <topology evidence="10">Single-pass type II membrane protein</topology>
    </subcellularLocation>
    <subcellularLocation>
        <location evidence="11">Golgi apparatus</location>
        <location evidence="11">Golgi stack membrane</location>
        <topology evidence="11">Single-pass type II membrane protein</topology>
    </subcellularLocation>
</comment>
<evidence type="ECO:0000256" key="6">
    <source>
        <dbReference type="ARBA" id="ARBA00022968"/>
    </source>
</evidence>
<dbReference type="OrthoDB" id="9993460at2759"/>
<dbReference type="Proteomes" id="UP000682733">
    <property type="component" value="Unassembled WGS sequence"/>
</dbReference>
<evidence type="ECO:0000256" key="1">
    <source>
        <dbReference type="ARBA" id="ARBA00004922"/>
    </source>
</evidence>
<evidence type="ECO:0000313" key="17">
    <source>
        <dbReference type="Proteomes" id="UP000663829"/>
    </source>
</evidence>
<comment type="pathway">
    <text evidence="1">Protein modification; protein glycosylation.</text>
</comment>
<dbReference type="EMBL" id="CAJNOK010009801">
    <property type="protein sequence ID" value="CAF1098741.1"/>
    <property type="molecule type" value="Genomic_DNA"/>
</dbReference>
<evidence type="ECO:0000256" key="11">
    <source>
        <dbReference type="RuleBase" id="RU003832"/>
    </source>
</evidence>
<dbReference type="InterPro" id="IPR001503">
    <property type="entry name" value="Glyco_trans_10"/>
</dbReference>
<evidence type="ECO:0000313" key="16">
    <source>
        <dbReference type="EMBL" id="CAF4341112.1"/>
    </source>
</evidence>
<evidence type="ECO:0000256" key="10">
    <source>
        <dbReference type="ARBA" id="ARBA00060399"/>
    </source>
</evidence>
<keyword evidence="5 11" id="KW-0812">Transmembrane</keyword>
<keyword evidence="8" id="KW-0472">Membrane</keyword>
<evidence type="ECO:0000256" key="7">
    <source>
        <dbReference type="ARBA" id="ARBA00022989"/>
    </source>
</evidence>
<evidence type="ECO:0000313" key="13">
    <source>
        <dbReference type="EMBL" id="CAF1098741.1"/>
    </source>
</evidence>
<keyword evidence="3 11" id="KW-0328">Glycosyltransferase</keyword>
<keyword evidence="6" id="KW-0735">Signal-anchor</keyword>
<dbReference type="Pfam" id="PF00852">
    <property type="entry name" value="Glyco_transf_10"/>
    <property type="match status" value="1"/>
</dbReference>
<dbReference type="Gene3D" id="3.40.50.11660">
    <property type="entry name" value="Glycosyl transferase family 10, C-terminal domain"/>
    <property type="match status" value="1"/>
</dbReference>
<dbReference type="PANTHER" id="PTHR11929:SF194">
    <property type="entry name" value="ALPHA-(1,3)-FUCOSYLTRANSFERASE 10"/>
    <property type="match status" value="1"/>
</dbReference>
<reference evidence="14" key="1">
    <citation type="submission" date="2021-02" db="EMBL/GenBank/DDBJ databases">
        <authorList>
            <person name="Nowell W R."/>
        </authorList>
    </citation>
    <scope>NUCLEOTIDE SEQUENCE</scope>
</reference>
<evidence type="ECO:0000256" key="3">
    <source>
        <dbReference type="ARBA" id="ARBA00022676"/>
    </source>
</evidence>
<comment type="similarity">
    <text evidence="2 11">Belongs to the glycosyltransferase 10 family.</text>
</comment>
<dbReference type="EMBL" id="CAJOBC010086193">
    <property type="protein sequence ID" value="CAF4341112.1"/>
    <property type="molecule type" value="Genomic_DNA"/>
</dbReference>
<dbReference type="InterPro" id="IPR038577">
    <property type="entry name" value="GT10-like_C_sf"/>
</dbReference>
<evidence type="ECO:0000256" key="4">
    <source>
        <dbReference type="ARBA" id="ARBA00022679"/>
    </source>
</evidence>
<keyword evidence="4 11" id="KW-0808">Transferase</keyword>
<dbReference type="FunFam" id="3.40.50.11660:FF:000002">
    <property type="entry name" value="Alpha-(1,3)-fucosyltransferase"/>
    <property type="match status" value="1"/>
</dbReference>
<evidence type="ECO:0000256" key="8">
    <source>
        <dbReference type="ARBA" id="ARBA00023136"/>
    </source>
</evidence>
<feature type="domain" description="Fucosyltransferase C-terminal" evidence="12">
    <location>
        <begin position="266"/>
        <end position="454"/>
    </location>
</feature>
<proteinExistence type="inferred from homology"/>
<sequence>MINCQNVFNKSTKEQSKVLTEEKKIKYIFNFMRWRNELGLINPRILAALNVPLCSVPVELKPIADAHCKAYDGECFELPCHYIDPPSVEAGTMNDVMCTREGKKVAEHQNADIHCKSSHSLNLFRNAMKNQSSYSYPSVIIEGLTKITDELWINVLSKYRSHDTMWGMLFNGESIAYYPWAGDYKKIRLFDITMGYDRSLYDIATPGYVLEYAQMIIKKPKRFLHVSRMKTLIYPKNTSTGSRPWNSVLENKNKMYTSRKTYVTAPIMWMNSNCQTPSNRTEYMTELMKYIDVDNWGECLSNKKALPPHIVKIQGGESKERDKLNWKDGKMALASEYLFTIAIENSLTHDYVTEKLWQPLVAGSVPIYLGAPNIDEWLPCENCIIDLRKFKTPQDAAKFLNRVAENKTLYETYHQWRSRQVTKHFQNLLSYFNYTEDYSLDCIVCHMAHRADAQVNPYEIKRQFLTYLNPFNFSSQLNSR</sequence>
<dbReference type="EMBL" id="CAJNOQ010020720">
    <property type="protein sequence ID" value="CAF1474373.1"/>
    <property type="molecule type" value="Genomic_DNA"/>
</dbReference>
<dbReference type="GO" id="GO:0032580">
    <property type="term" value="C:Golgi cisterna membrane"/>
    <property type="evidence" value="ECO:0007669"/>
    <property type="project" value="UniProtKB-SubCell"/>
</dbReference>
<accession>A0A815R9D4</accession>
<dbReference type="InterPro" id="IPR055270">
    <property type="entry name" value="Glyco_tran_10_C"/>
</dbReference>
<protein>
    <recommendedName>
        <fullName evidence="11">Fucosyltransferase</fullName>
        <ecNumber evidence="11">2.4.1.-</ecNumber>
    </recommendedName>
</protein>
<dbReference type="Proteomes" id="UP000663829">
    <property type="component" value="Unassembled WGS sequence"/>
</dbReference>
<evidence type="ECO:0000313" key="15">
    <source>
        <dbReference type="EMBL" id="CAF3860178.1"/>
    </source>
</evidence>
<dbReference type="Proteomes" id="UP000677228">
    <property type="component" value="Unassembled WGS sequence"/>
</dbReference>
<organism evidence="14 17">
    <name type="scientific">Didymodactylos carnosus</name>
    <dbReference type="NCBI Taxonomy" id="1234261"/>
    <lineage>
        <taxon>Eukaryota</taxon>
        <taxon>Metazoa</taxon>
        <taxon>Spiralia</taxon>
        <taxon>Gnathifera</taxon>
        <taxon>Rotifera</taxon>
        <taxon>Eurotatoria</taxon>
        <taxon>Bdelloidea</taxon>
        <taxon>Philodinida</taxon>
        <taxon>Philodinidae</taxon>
        <taxon>Didymodactylos</taxon>
    </lineage>
</organism>
<keyword evidence="11" id="KW-0333">Golgi apparatus</keyword>
<evidence type="ECO:0000256" key="9">
    <source>
        <dbReference type="ARBA" id="ARBA00023180"/>
    </source>
</evidence>
<dbReference type="GO" id="GO:0046920">
    <property type="term" value="F:alpha-(1-&gt;3)-fucosyltransferase activity"/>
    <property type="evidence" value="ECO:0007669"/>
    <property type="project" value="TreeGrafter"/>
</dbReference>
<dbReference type="AlphaFoldDB" id="A0A815R9D4"/>
<dbReference type="SUPFAM" id="SSF53756">
    <property type="entry name" value="UDP-Glycosyltransferase/glycogen phosphorylase"/>
    <property type="match status" value="1"/>
</dbReference>